<dbReference type="EMBL" id="DTMM01000233">
    <property type="protein sequence ID" value="HFT94396.1"/>
    <property type="molecule type" value="Genomic_DNA"/>
</dbReference>
<feature type="binding site" evidence="2">
    <location>
        <position position="73"/>
    </location>
    <ligand>
        <name>Mg(2+)</name>
        <dbReference type="ChEBI" id="CHEBI:18420"/>
        <label>3</label>
    </ligand>
</feature>
<comment type="miscellaneous">
    <text evidence="2">Reaction mechanism of ThiL seems to utilize a direct, inline transfer of the gamma-phosphate of ATP to TMP rather than a phosphorylated enzyme intermediate.</text>
</comment>
<feature type="binding site" evidence="2">
    <location>
        <position position="147"/>
    </location>
    <ligand>
        <name>ATP</name>
        <dbReference type="ChEBI" id="CHEBI:30616"/>
    </ligand>
</feature>
<comment type="similarity">
    <text evidence="2">Belongs to the thiamine-monophosphate kinase family.</text>
</comment>
<feature type="binding site" evidence="2">
    <location>
        <position position="331"/>
    </location>
    <ligand>
        <name>substrate</name>
    </ligand>
</feature>
<feature type="binding site" evidence="2">
    <location>
        <position position="213"/>
    </location>
    <ligand>
        <name>Mg(2+)</name>
        <dbReference type="ChEBI" id="CHEBI:18420"/>
        <label>3</label>
    </ligand>
</feature>
<dbReference type="HAMAP" id="MF_02128">
    <property type="entry name" value="TMP_kinase"/>
    <property type="match status" value="1"/>
</dbReference>
<organism evidence="4">
    <name type="scientific">Leptospirillum ferriphilum</name>
    <dbReference type="NCBI Taxonomy" id="178606"/>
    <lineage>
        <taxon>Bacteria</taxon>
        <taxon>Pseudomonadati</taxon>
        <taxon>Nitrospirota</taxon>
        <taxon>Nitrospiria</taxon>
        <taxon>Nitrospirales</taxon>
        <taxon>Nitrospiraceae</taxon>
        <taxon>Leptospirillum</taxon>
    </lineage>
</organism>
<dbReference type="GO" id="GO:0005524">
    <property type="term" value="F:ATP binding"/>
    <property type="evidence" value="ECO:0007669"/>
    <property type="project" value="UniProtKB-UniRule"/>
</dbReference>
<dbReference type="GO" id="GO:0000287">
    <property type="term" value="F:magnesium ion binding"/>
    <property type="evidence" value="ECO:0007669"/>
    <property type="project" value="UniProtKB-UniRule"/>
</dbReference>
<keyword evidence="2" id="KW-0547">Nucleotide-binding</keyword>
<feature type="binding site" evidence="2">
    <location>
        <position position="42"/>
    </location>
    <ligand>
        <name>Mg(2+)</name>
        <dbReference type="ChEBI" id="CHEBI:18420"/>
        <label>4</label>
    </ligand>
</feature>
<dbReference type="UniPathway" id="UPA00060">
    <property type="reaction ID" value="UER00142"/>
</dbReference>
<comment type="function">
    <text evidence="2">Catalyzes the ATP-dependent phosphorylation of thiamine-monophosphate (TMP) to form thiamine-pyrophosphate (TPP), the active form of vitamin B1.</text>
</comment>
<keyword evidence="2" id="KW-0479">Metal-binding</keyword>
<feature type="binding site" evidence="2">
    <location>
        <position position="215"/>
    </location>
    <ligand>
        <name>ATP</name>
        <dbReference type="ChEBI" id="CHEBI:30616"/>
    </ligand>
</feature>
<evidence type="ECO:0000256" key="2">
    <source>
        <dbReference type="HAMAP-Rule" id="MF_02128"/>
    </source>
</evidence>
<feature type="binding site" evidence="2">
    <location>
        <position position="103"/>
    </location>
    <ligand>
        <name>ATP</name>
        <dbReference type="ChEBI" id="CHEBI:30616"/>
    </ligand>
</feature>
<keyword evidence="2 4" id="KW-0418">Kinase</keyword>
<evidence type="ECO:0000313" key="4">
    <source>
        <dbReference type="EMBL" id="HFT94396.1"/>
    </source>
</evidence>
<dbReference type="InterPro" id="IPR036921">
    <property type="entry name" value="PurM-like_N_sf"/>
</dbReference>
<dbReference type="PANTHER" id="PTHR30270">
    <property type="entry name" value="THIAMINE-MONOPHOSPHATE KINASE"/>
    <property type="match status" value="1"/>
</dbReference>
<feature type="binding site" evidence="2">
    <location>
        <begin position="120"/>
        <end position="121"/>
    </location>
    <ligand>
        <name>ATP</name>
        <dbReference type="ChEBI" id="CHEBI:30616"/>
    </ligand>
</feature>
<feature type="binding site" evidence="2">
    <location>
        <position position="27"/>
    </location>
    <ligand>
        <name>Mg(2+)</name>
        <dbReference type="ChEBI" id="CHEBI:18420"/>
        <label>4</label>
    </ligand>
</feature>
<comment type="caution">
    <text evidence="4">The sequence shown here is derived from an EMBL/GenBank/DDBJ whole genome shotgun (WGS) entry which is preliminary data.</text>
</comment>
<dbReference type="AlphaFoldDB" id="A0A7C3QXF1"/>
<feature type="binding site" evidence="2">
    <location>
        <position position="43"/>
    </location>
    <ligand>
        <name>Mg(2+)</name>
        <dbReference type="ChEBI" id="CHEBI:18420"/>
        <label>1</label>
    </ligand>
</feature>
<protein>
    <recommendedName>
        <fullName evidence="2">Thiamine-monophosphate kinase</fullName>
        <shortName evidence="2">TMP kinase</shortName>
        <shortName evidence="2">Thiamine-phosphate kinase</shortName>
        <ecNumber evidence="2">2.7.4.16</ecNumber>
    </recommendedName>
</protein>
<feature type="binding site" evidence="2">
    <location>
        <position position="73"/>
    </location>
    <ligand>
        <name>Mg(2+)</name>
        <dbReference type="ChEBI" id="CHEBI:18420"/>
        <label>4</label>
    </ligand>
</feature>
<dbReference type="EC" id="2.7.4.16" evidence="2"/>
<comment type="catalytic activity">
    <reaction evidence="2">
        <text>thiamine phosphate + ATP = thiamine diphosphate + ADP</text>
        <dbReference type="Rhea" id="RHEA:15913"/>
        <dbReference type="ChEBI" id="CHEBI:30616"/>
        <dbReference type="ChEBI" id="CHEBI:37575"/>
        <dbReference type="ChEBI" id="CHEBI:58937"/>
        <dbReference type="ChEBI" id="CHEBI:456216"/>
        <dbReference type="EC" id="2.7.4.16"/>
    </reaction>
</comment>
<reference evidence="4" key="1">
    <citation type="journal article" date="2020" name="mSystems">
        <title>Genome- and Community-Level Interaction Insights into Carbon Utilization and Element Cycling Functions of Hydrothermarchaeota in Hydrothermal Sediment.</title>
        <authorList>
            <person name="Zhou Z."/>
            <person name="Liu Y."/>
            <person name="Xu W."/>
            <person name="Pan J."/>
            <person name="Luo Z.H."/>
            <person name="Li M."/>
        </authorList>
    </citation>
    <scope>NUCLEOTIDE SEQUENCE [LARGE SCALE GENOMIC DNA]</scope>
    <source>
        <strain evidence="4">SpSt-902</strain>
    </source>
</reference>
<evidence type="ECO:0000259" key="3">
    <source>
        <dbReference type="Pfam" id="PF00586"/>
    </source>
</evidence>
<feature type="binding site" evidence="2">
    <location>
        <position position="27"/>
    </location>
    <ligand>
        <name>Mg(2+)</name>
        <dbReference type="ChEBI" id="CHEBI:18420"/>
        <label>3</label>
    </ligand>
</feature>
<dbReference type="GO" id="GO:0009228">
    <property type="term" value="P:thiamine biosynthetic process"/>
    <property type="evidence" value="ECO:0007669"/>
    <property type="project" value="UniProtKB-KW"/>
</dbReference>
<feature type="binding site" evidence="2">
    <location>
        <position position="73"/>
    </location>
    <ligand>
        <name>Mg(2+)</name>
        <dbReference type="ChEBI" id="CHEBI:18420"/>
        <label>2</label>
    </ligand>
</feature>
<feature type="binding site" evidence="2">
    <location>
        <position position="44"/>
    </location>
    <ligand>
        <name>Mg(2+)</name>
        <dbReference type="ChEBI" id="CHEBI:18420"/>
        <label>1</label>
    </ligand>
</feature>
<dbReference type="PANTHER" id="PTHR30270:SF0">
    <property type="entry name" value="THIAMINE-MONOPHOSPHATE KINASE"/>
    <property type="match status" value="1"/>
</dbReference>
<comment type="pathway">
    <text evidence="2">Cofactor biosynthesis; thiamine diphosphate biosynthesis; thiamine diphosphate from thiamine phosphate: step 1/1.</text>
</comment>
<dbReference type="Gene3D" id="3.30.1330.10">
    <property type="entry name" value="PurM-like, N-terminal domain"/>
    <property type="match status" value="1"/>
</dbReference>
<dbReference type="GO" id="GO:0009229">
    <property type="term" value="P:thiamine diphosphate biosynthetic process"/>
    <property type="evidence" value="ECO:0007669"/>
    <property type="project" value="UniProtKB-UniRule"/>
</dbReference>
<feature type="binding site" evidence="2">
    <location>
        <position position="44"/>
    </location>
    <ligand>
        <name>Mg(2+)</name>
        <dbReference type="ChEBI" id="CHEBI:18420"/>
        <label>2</label>
    </ligand>
</feature>
<feature type="binding site" evidence="2">
    <location>
        <position position="265"/>
    </location>
    <ligand>
        <name>substrate</name>
    </ligand>
</feature>
<sequence length="334" mass="35984">MESDWIRAFAARLGPAPSHVLRGIGDDVACLSSTGPLNLLWTTDSQREGIHFRWEWMTPQEVGYRLLAVNLSDIFAKGGTPFAALVALGVPPHFPEESLFAFYDGLGEASRHFSCPVVGGDISRSAGGFDAVMSLLATSVSGRFPGRDQLEPGDTLYLLGHPGMARAGYMALNSGQSDKSDLQECVSVFKRPGPFPWLAGLISSETAIIATMDTSDGLGQAIFALADQSGVSVCLDPPDGWLEHLRIPSEILGTDPFRMAWEGGEDYDVLLGIRSSSDEAVTEKIEEKIREGRDRLIRLGTVVDQKSADGGAAVTIIGKDRGERTLERTGFDHT</sequence>
<dbReference type="Gene3D" id="3.90.650.10">
    <property type="entry name" value="PurM-like C-terminal domain"/>
    <property type="match status" value="1"/>
</dbReference>
<feature type="binding site" evidence="2">
    <location>
        <position position="121"/>
    </location>
    <ligand>
        <name>Mg(2+)</name>
        <dbReference type="ChEBI" id="CHEBI:18420"/>
        <label>1</label>
    </ligand>
</feature>
<feature type="domain" description="PurM-like N-terminal" evidence="3">
    <location>
        <begin position="25"/>
        <end position="128"/>
    </location>
</feature>
<accession>A0A7C3QXF1</accession>
<dbReference type="CDD" id="cd02194">
    <property type="entry name" value="ThiL"/>
    <property type="match status" value="1"/>
</dbReference>
<dbReference type="SUPFAM" id="SSF56042">
    <property type="entry name" value="PurM C-terminal domain-like"/>
    <property type="match status" value="1"/>
</dbReference>
<name>A0A7C3QXF1_9BACT</name>
<evidence type="ECO:0000256" key="1">
    <source>
        <dbReference type="ARBA" id="ARBA00022977"/>
    </source>
</evidence>
<dbReference type="InterPro" id="IPR036676">
    <property type="entry name" value="PurM-like_C_sf"/>
</dbReference>
<feature type="binding site" evidence="2">
    <location>
        <position position="51"/>
    </location>
    <ligand>
        <name>substrate</name>
    </ligand>
</feature>
<dbReference type="PIRSF" id="PIRSF005303">
    <property type="entry name" value="Thiam_monoph_kin"/>
    <property type="match status" value="1"/>
</dbReference>
<dbReference type="InterPro" id="IPR016188">
    <property type="entry name" value="PurM-like_N"/>
</dbReference>
<gene>
    <name evidence="2" type="primary">thiL</name>
    <name evidence="4" type="ORF">ENX03_10840</name>
</gene>
<proteinExistence type="inferred from homology"/>
<keyword evidence="1 2" id="KW-0784">Thiamine biosynthesis</keyword>
<keyword evidence="2" id="KW-0808">Transferase</keyword>
<dbReference type="InterPro" id="IPR006283">
    <property type="entry name" value="ThiL-like"/>
</dbReference>
<feature type="binding site" evidence="2">
    <location>
        <position position="216"/>
    </location>
    <ligand>
        <name>Mg(2+)</name>
        <dbReference type="ChEBI" id="CHEBI:18420"/>
        <label>5</label>
    </ligand>
</feature>
<dbReference type="GO" id="GO:0009030">
    <property type="term" value="F:thiamine-phosphate kinase activity"/>
    <property type="evidence" value="ECO:0007669"/>
    <property type="project" value="UniProtKB-UniRule"/>
</dbReference>
<dbReference type="SUPFAM" id="SSF55326">
    <property type="entry name" value="PurM N-terminal domain-like"/>
    <property type="match status" value="1"/>
</dbReference>
<dbReference type="Pfam" id="PF00586">
    <property type="entry name" value="AIRS"/>
    <property type="match status" value="1"/>
</dbReference>
<keyword evidence="2" id="KW-0460">Magnesium</keyword>
<keyword evidence="2" id="KW-0067">ATP-binding</keyword>